<accession>A0ABX7N5L8</accession>
<dbReference type="InterPro" id="IPR044925">
    <property type="entry name" value="His-Me_finger_sf"/>
</dbReference>
<reference evidence="2 3" key="1">
    <citation type="submission" date="2021-02" db="EMBL/GenBank/DDBJ databases">
        <title>De Novo genome assembly of isolated myxobacteria.</title>
        <authorList>
            <person name="Stevens D.C."/>
        </authorList>
    </citation>
    <scope>NUCLEOTIDE SEQUENCE [LARGE SCALE GENOMIC DNA]</scope>
    <source>
        <strain evidence="2 3">SCHIC003</strain>
    </source>
</reference>
<keyword evidence="3" id="KW-1185">Reference proteome</keyword>
<proteinExistence type="predicted"/>
<protein>
    <submittedName>
        <fullName evidence="2">HNH endonuclease</fullName>
    </submittedName>
</protein>
<evidence type="ECO:0000313" key="2">
    <source>
        <dbReference type="EMBL" id="QSQ14039.1"/>
    </source>
</evidence>
<organism evidence="2 3">
    <name type="scientific">Myxococcus landrumensis</name>
    <dbReference type="NCBI Taxonomy" id="2813577"/>
    <lineage>
        <taxon>Bacteria</taxon>
        <taxon>Pseudomonadati</taxon>
        <taxon>Myxococcota</taxon>
        <taxon>Myxococcia</taxon>
        <taxon>Myxococcales</taxon>
        <taxon>Cystobacterineae</taxon>
        <taxon>Myxococcaceae</taxon>
        <taxon>Myxococcus</taxon>
    </lineage>
</organism>
<keyword evidence="2" id="KW-0540">Nuclease</keyword>
<dbReference type="SUPFAM" id="SSF54060">
    <property type="entry name" value="His-Me finger endonucleases"/>
    <property type="match status" value="1"/>
</dbReference>
<keyword evidence="2" id="KW-0378">Hydrolase</keyword>
<feature type="domain" description="HNH nuclease" evidence="1">
    <location>
        <begin position="61"/>
        <end position="104"/>
    </location>
</feature>
<dbReference type="EMBL" id="CP071091">
    <property type="protein sequence ID" value="QSQ14039.1"/>
    <property type="molecule type" value="Genomic_DNA"/>
</dbReference>
<dbReference type="GO" id="GO:0004519">
    <property type="term" value="F:endonuclease activity"/>
    <property type="evidence" value="ECO:0007669"/>
    <property type="project" value="UniProtKB-KW"/>
</dbReference>
<gene>
    <name evidence="2" type="ORF">JY572_37955</name>
</gene>
<dbReference type="InterPro" id="IPR003615">
    <property type="entry name" value="HNH_nuc"/>
</dbReference>
<evidence type="ECO:0000259" key="1">
    <source>
        <dbReference type="Pfam" id="PF13392"/>
    </source>
</evidence>
<dbReference type="Pfam" id="PF13392">
    <property type="entry name" value="HNH_3"/>
    <property type="match status" value="1"/>
</dbReference>
<dbReference type="Gene3D" id="3.90.75.10">
    <property type="entry name" value="Homing Intron 3 (I-ppo) Encoded Endonuclease, Chain A"/>
    <property type="match status" value="1"/>
</dbReference>
<keyword evidence="2" id="KW-0255">Endonuclease</keyword>
<name>A0ABX7N5L8_9BACT</name>
<sequence>MSRKGTKHVNKRKLRPTAERFWARVQKSEGCWEWHGSRSHCGYGAFATQESHGTPQRNWRAHRFSWVLHNGPIPDGMLVCHHCDNPPCVRPDHLFLGTPTDNMRDRVAKGRHHAPRGEENGSSLLTEANVIDIRRRHADGSAGARRLAREYGVSLGAIYGALYGKTWQHIPSPHVSRSRVGGKRLRELAALTPNDKETIRERYAVGGISTRYLASEYDVKRDAIIHIVHDVCPPHTRPGEVASHAKLTPEQVQTIRQLYVVGAAGTWRLAREFGIDRAAISRIIRGKNWKVASGPIAEPDRVRPPYRGEVAHNARLTKSIVCEMRRLYTSSTLSVGALARRFGISDTAAFRAITGETWGHVTDVPPVTAMRSCGLPGERHNLARLTEGDVRAIRARRAAGGVSLAAIAREYGITKTAVLWVVQRKTWKHVQ</sequence>
<dbReference type="InterPro" id="IPR044930">
    <property type="entry name" value="Homing_endonuclease_His-Me"/>
</dbReference>
<dbReference type="Proteomes" id="UP000663090">
    <property type="component" value="Chromosome"/>
</dbReference>
<evidence type="ECO:0000313" key="3">
    <source>
        <dbReference type="Proteomes" id="UP000663090"/>
    </source>
</evidence>